<evidence type="ECO:0000313" key="8">
    <source>
        <dbReference type="Proteomes" id="UP000481861"/>
    </source>
</evidence>
<evidence type="ECO:0000256" key="1">
    <source>
        <dbReference type="ARBA" id="ARBA00007228"/>
    </source>
</evidence>
<dbReference type="SUPFAM" id="SSF75217">
    <property type="entry name" value="alpha/beta knot"/>
    <property type="match status" value="1"/>
</dbReference>
<keyword evidence="3 7" id="KW-0489">Methyltransferase</keyword>
<dbReference type="InterPro" id="IPR047261">
    <property type="entry name" value="MRM1_MeTrfase_dom"/>
</dbReference>
<dbReference type="Pfam" id="PF00588">
    <property type="entry name" value="SpoU_methylase"/>
    <property type="match status" value="1"/>
</dbReference>
<dbReference type="EMBL" id="JAADJZ010000006">
    <property type="protein sequence ID" value="KAF2874431.1"/>
    <property type="molecule type" value="Genomic_DNA"/>
</dbReference>
<dbReference type="Proteomes" id="UP000481861">
    <property type="component" value="Unassembled WGS sequence"/>
</dbReference>
<dbReference type="PANTHER" id="PTHR46103">
    <property type="entry name" value="RRNA METHYLTRANSFERASE 1, MITOCHONDRIAL"/>
    <property type="match status" value="1"/>
</dbReference>
<dbReference type="Gene3D" id="3.40.1280.10">
    <property type="match status" value="1"/>
</dbReference>
<dbReference type="InterPro" id="IPR029028">
    <property type="entry name" value="Alpha/beta_knot_MTases"/>
</dbReference>
<evidence type="ECO:0000256" key="3">
    <source>
        <dbReference type="ARBA" id="ARBA00022603"/>
    </source>
</evidence>
<dbReference type="GO" id="GO:0016435">
    <property type="term" value="F:rRNA (guanine) methyltransferase activity"/>
    <property type="evidence" value="ECO:0007669"/>
    <property type="project" value="TreeGrafter"/>
</dbReference>
<evidence type="ECO:0000256" key="5">
    <source>
        <dbReference type="ARBA" id="ARBA00022691"/>
    </source>
</evidence>
<comment type="caution">
    <text evidence="7">The sequence shown here is derived from an EMBL/GenBank/DDBJ whole genome shotgun (WGS) entry which is preliminary data.</text>
</comment>
<reference evidence="7 8" key="1">
    <citation type="submission" date="2020-01" db="EMBL/GenBank/DDBJ databases">
        <authorList>
            <consortium name="DOE Joint Genome Institute"/>
            <person name="Haridas S."/>
            <person name="Albert R."/>
            <person name="Binder M."/>
            <person name="Bloem J."/>
            <person name="Labutti K."/>
            <person name="Salamov A."/>
            <person name="Andreopoulos B."/>
            <person name="Baker S.E."/>
            <person name="Barry K."/>
            <person name="Bills G."/>
            <person name="Bluhm B.H."/>
            <person name="Cannon C."/>
            <person name="Castanera R."/>
            <person name="Culley D.E."/>
            <person name="Daum C."/>
            <person name="Ezra D."/>
            <person name="Gonzalez J.B."/>
            <person name="Henrissat B."/>
            <person name="Kuo A."/>
            <person name="Liang C."/>
            <person name="Lipzen A."/>
            <person name="Lutzoni F."/>
            <person name="Magnuson J."/>
            <person name="Mondo S."/>
            <person name="Nolan M."/>
            <person name="Ohm R."/>
            <person name="Pangilinan J."/>
            <person name="Park H.-J.H."/>
            <person name="Ramirez L."/>
            <person name="Alfaro M."/>
            <person name="Sun H."/>
            <person name="Tritt A."/>
            <person name="Yoshinaga Y."/>
            <person name="Zwiers L.-H.L."/>
            <person name="Turgeon B.G."/>
            <person name="Goodwin S.B."/>
            <person name="Spatafora J.W."/>
            <person name="Crous P.W."/>
            <person name="Grigoriev I.V."/>
        </authorList>
    </citation>
    <scope>NUCLEOTIDE SEQUENCE [LARGE SCALE GENOMIC DNA]</scope>
    <source>
        <strain evidence="7 8">CBS 611.86</strain>
    </source>
</reference>
<evidence type="ECO:0000256" key="2">
    <source>
        <dbReference type="ARBA" id="ARBA00022552"/>
    </source>
</evidence>
<feature type="domain" description="tRNA/rRNA methyltransferase SpoU type" evidence="6">
    <location>
        <begin position="70"/>
        <end position="253"/>
    </location>
</feature>
<name>A0A7C8IDK3_9PLEO</name>
<dbReference type="InterPro" id="IPR001537">
    <property type="entry name" value="SpoU_MeTrfase"/>
</dbReference>
<dbReference type="InterPro" id="IPR029026">
    <property type="entry name" value="tRNA_m1G_MTases_N"/>
</dbReference>
<gene>
    <name evidence="7" type="ORF">BDV95DRAFT_604612</name>
</gene>
<sequence>MDKASSGRPHNGFILEASPLPQPLIAALSTFSIQKNYFEVDVKRQSREEELINKPQKRHYYKSAGWRHPLLLYVDGVLDEGNLGAIARSAYFLGVDAIATPMRSTAPWSQIALKASAGAAEAIPVFAVSDPSTFLGQSTRQGWRIYASDVIPSEQPGERPLASLSSPLSADPARDLSSRVVYTYARSTRRLPPGHSPVSIHPTILMMGAESTGLRGSLLNQANFKVGILHGRDQDEIGVDSLNVSAAASILCYEMLQKPKPARKQGDYLF</sequence>
<dbReference type="GO" id="GO:0005739">
    <property type="term" value="C:mitochondrion"/>
    <property type="evidence" value="ECO:0007669"/>
    <property type="project" value="TreeGrafter"/>
</dbReference>
<accession>A0A7C8IDK3</accession>
<comment type="similarity">
    <text evidence="1">Belongs to the class IV-like SAM-binding methyltransferase superfamily. RNA methyltransferase TrmH family.</text>
</comment>
<protein>
    <submittedName>
        <fullName evidence="7">Alpha/beta knot methyltransferase</fullName>
    </submittedName>
</protein>
<keyword evidence="4 7" id="KW-0808">Transferase</keyword>
<organism evidence="7 8">
    <name type="scientific">Massariosphaeria phaeospora</name>
    <dbReference type="NCBI Taxonomy" id="100035"/>
    <lineage>
        <taxon>Eukaryota</taxon>
        <taxon>Fungi</taxon>
        <taxon>Dikarya</taxon>
        <taxon>Ascomycota</taxon>
        <taxon>Pezizomycotina</taxon>
        <taxon>Dothideomycetes</taxon>
        <taxon>Pleosporomycetidae</taxon>
        <taxon>Pleosporales</taxon>
        <taxon>Pleosporales incertae sedis</taxon>
        <taxon>Massariosphaeria</taxon>
    </lineage>
</organism>
<keyword evidence="2" id="KW-0698">rRNA processing</keyword>
<proteinExistence type="inferred from homology"/>
<dbReference type="OrthoDB" id="270651at2759"/>
<dbReference type="PANTHER" id="PTHR46103:SF1">
    <property type="entry name" value="RRNA METHYLTRANSFERASE 1, MITOCHONDRIAL"/>
    <property type="match status" value="1"/>
</dbReference>
<dbReference type="CDD" id="cd18105">
    <property type="entry name" value="SpoU-like_MRM1"/>
    <property type="match status" value="1"/>
</dbReference>
<dbReference type="InterPro" id="IPR047182">
    <property type="entry name" value="MRM1"/>
</dbReference>
<evidence type="ECO:0000259" key="6">
    <source>
        <dbReference type="Pfam" id="PF00588"/>
    </source>
</evidence>
<evidence type="ECO:0000313" key="7">
    <source>
        <dbReference type="EMBL" id="KAF2874431.1"/>
    </source>
</evidence>
<keyword evidence="5" id="KW-0949">S-adenosyl-L-methionine</keyword>
<dbReference type="GO" id="GO:0003723">
    <property type="term" value="F:RNA binding"/>
    <property type="evidence" value="ECO:0007669"/>
    <property type="project" value="InterPro"/>
</dbReference>
<evidence type="ECO:0000256" key="4">
    <source>
        <dbReference type="ARBA" id="ARBA00022679"/>
    </source>
</evidence>
<dbReference type="AlphaFoldDB" id="A0A7C8IDK3"/>
<keyword evidence="8" id="KW-1185">Reference proteome</keyword>